<sequence length="341" mass="36130">MSLVESAAQFAPHPYVSPYAFEPVQGRDAVRGEVALELNLRHAGCRALRVRYEAVGPAGAPAVLVAGGISADRHVVASGAFPQAGWWQAQAGTFAGLRVIAIDWLGADGALDAPIDSADQADAIAGVLDALGVRTLAAFVGCSYGAMVGLQFAANHGERLRHLVAISGAHRAHPYASAWRALQRKIVALGQLQCAEDQGLSLARQLAILSYRTPQEFAERFDAAAVVDGARARCASEDYLDACGSRFVERFDATAYTRLSESIDLHSVDASRIAVTTTVVGVEDDLLVPIADCYALVEQVRADTQVRVLRSKYGHDAFLKETDAVAAILRAVFADCRGGAA</sequence>
<dbReference type="GO" id="GO:0004414">
    <property type="term" value="F:homoserine O-acetyltransferase activity"/>
    <property type="evidence" value="ECO:0007669"/>
    <property type="project" value="TreeGrafter"/>
</dbReference>
<comment type="caution">
    <text evidence="4">The sequence shown here is derived from an EMBL/GenBank/DDBJ whole genome shotgun (WGS) entry which is preliminary data.</text>
</comment>
<dbReference type="Proteomes" id="UP000308707">
    <property type="component" value="Unassembled WGS sequence"/>
</dbReference>
<dbReference type="PANTHER" id="PTHR32268">
    <property type="entry name" value="HOMOSERINE O-ACETYLTRANSFERASE"/>
    <property type="match status" value="1"/>
</dbReference>
<accession>A0A4U5JMP8</accession>
<organism evidence="4 5">
    <name type="scientific">Luteimonas gilva</name>
    <dbReference type="NCBI Taxonomy" id="2572684"/>
    <lineage>
        <taxon>Bacteria</taxon>
        <taxon>Pseudomonadati</taxon>
        <taxon>Pseudomonadota</taxon>
        <taxon>Gammaproteobacteria</taxon>
        <taxon>Lysobacterales</taxon>
        <taxon>Lysobacteraceae</taxon>
        <taxon>Luteimonas</taxon>
    </lineage>
</organism>
<dbReference type="GO" id="GO:0009086">
    <property type="term" value="P:methionine biosynthetic process"/>
    <property type="evidence" value="ECO:0007669"/>
    <property type="project" value="TreeGrafter"/>
</dbReference>
<keyword evidence="5" id="KW-1185">Reference proteome</keyword>
<dbReference type="GO" id="GO:0009092">
    <property type="term" value="P:homoserine metabolic process"/>
    <property type="evidence" value="ECO:0007669"/>
    <property type="project" value="TreeGrafter"/>
</dbReference>
<dbReference type="EC" id="2.3.1.46" evidence="4"/>
<evidence type="ECO:0000256" key="2">
    <source>
        <dbReference type="PIRSR" id="PIRSR000443-1"/>
    </source>
</evidence>
<dbReference type="InterPro" id="IPR029058">
    <property type="entry name" value="AB_hydrolase_fold"/>
</dbReference>
<evidence type="ECO:0000313" key="5">
    <source>
        <dbReference type="Proteomes" id="UP000308707"/>
    </source>
</evidence>
<reference evidence="4 5" key="1">
    <citation type="submission" date="2019-04" db="EMBL/GenBank/DDBJ databases">
        <title>Reference strain of H23.</title>
        <authorList>
            <person name="Luo X."/>
        </authorList>
    </citation>
    <scope>NUCLEOTIDE SEQUENCE [LARGE SCALE GENOMIC DNA]</scope>
    <source>
        <strain evidence="4 5">H23</strain>
    </source>
</reference>
<keyword evidence="1 4" id="KW-0808">Transferase</keyword>
<dbReference type="AlphaFoldDB" id="A0A4U5JMP8"/>
<proteinExistence type="predicted"/>
<dbReference type="InterPro" id="IPR000073">
    <property type="entry name" value="AB_hydrolase_1"/>
</dbReference>
<dbReference type="InterPro" id="IPR008220">
    <property type="entry name" value="HAT_MetX-like"/>
</dbReference>
<evidence type="ECO:0000259" key="3">
    <source>
        <dbReference type="Pfam" id="PF00561"/>
    </source>
</evidence>
<feature type="domain" description="AB hydrolase-1" evidence="3">
    <location>
        <begin position="63"/>
        <end position="321"/>
    </location>
</feature>
<dbReference type="EMBL" id="SZUA01000002">
    <property type="protein sequence ID" value="TKR30854.1"/>
    <property type="molecule type" value="Genomic_DNA"/>
</dbReference>
<protein>
    <submittedName>
        <fullName evidence="4">Homoserine O-succinyltransferase</fullName>
        <ecNumber evidence="4">2.3.1.46</ecNumber>
    </submittedName>
</protein>
<dbReference type="GO" id="GO:0008899">
    <property type="term" value="F:homoserine O-succinyltransferase activity"/>
    <property type="evidence" value="ECO:0007669"/>
    <property type="project" value="UniProtKB-EC"/>
</dbReference>
<dbReference type="PIRSF" id="PIRSF000443">
    <property type="entry name" value="Homoser_Ac_trans"/>
    <property type="match status" value="1"/>
</dbReference>
<gene>
    <name evidence="4" type="ORF">FCE95_12220</name>
</gene>
<dbReference type="RefSeq" id="WP_137267285.1">
    <property type="nucleotide sequence ID" value="NZ_SZUA01000002.1"/>
</dbReference>
<feature type="active site" description="Nucleophile" evidence="2">
    <location>
        <position position="143"/>
    </location>
</feature>
<dbReference type="PANTHER" id="PTHR32268:SF11">
    <property type="entry name" value="HOMOSERINE O-ACETYLTRANSFERASE"/>
    <property type="match status" value="1"/>
</dbReference>
<feature type="active site" evidence="2">
    <location>
        <position position="285"/>
    </location>
</feature>
<keyword evidence="4" id="KW-0012">Acyltransferase</keyword>
<evidence type="ECO:0000313" key="4">
    <source>
        <dbReference type="EMBL" id="TKR30854.1"/>
    </source>
</evidence>
<dbReference type="OrthoDB" id="9800754at2"/>
<name>A0A4U5JMP8_9GAMM</name>
<feature type="active site" evidence="2">
    <location>
        <position position="315"/>
    </location>
</feature>
<dbReference type="NCBIfam" id="NF006449">
    <property type="entry name" value="PRK08775.1"/>
    <property type="match status" value="1"/>
</dbReference>
<dbReference type="Pfam" id="PF00561">
    <property type="entry name" value="Abhydrolase_1"/>
    <property type="match status" value="1"/>
</dbReference>
<dbReference type="Gene3D" id="3.40.50.1820">
    <property type="entry name" value="alpha/beta hydrolase"/>
    <property type="match status" value="1"/>
</dbReference>
<evidence type="ECO:0000256" key="1">
    <source>
        <dbReference type="ARBA" id="ARBA00022679"/>
    </source>
</evidence>
<dbReference type="SUPFAM" id="SSF53474">
    <property type="entry name" value="alpha/beta-Hydrolases"/>
    <property type="match status" value="1"/>
</dbReference>